<evidence type="ECO:0000256" key="1">
    <source>
        <dbReference type="SAM" id="MobiDB-lite"/>
    </source>
</evidence>
<accession>A0ABW4BUE1</accession>
<organism evidence="2 3">
    <name type="scientific">Companilactobacillus keshanensis</name>
    <dbReference type="NCBI Taxonomy" id="2486003"/>
    <lineage>
        <taxon>Bacteria</taxon>
        <taxon>Bacillati</taxon>
        <taxon>Bacillota</taxon>
        <taxon>Bacilli</taxon>
        <taxon>Lactobacillales</taxon>
        <taxon>Lactobacillaceae</taxon>
        <taxon>Companilactobacillus</taxon>
    </lineage>
</organism>
<dbReference type="RefSeq" id="WP_125677348.1">
    <property type="nucleotide sequence ID" value="NZ_JBHTOI010000039.1"/>
</dbReference>
<dbReference type="EMBL" id="JBHTOI010000039">
    <property type="protein sequence ID" value="MFD1418360.1"/>
    <property type="molecule type" value="Genomic_DNA"/>
</dbReference>
<keyword evidence="3" id="KW-1185">Reference proteome</keyword>
<sequence length="463" mass="53815">MSFFDRKKKDSPDTGNYEQNNMAPYQGSQFQPEFNNDPQQFQQQQQPQSQAESYSQGPEMPGYYYEEQEVPEADNADDWQYTEQNLQDVLEQTDSLKSKLRHELLAERSYSNHVLRSSGVDDTDMRDNAAAKIKTINDSLRKWFKTDEMANEIFLDPNRNYFIFTDHLTDDPDHHVEQMWKQINQTLAEKNLIANAISVSYDDHANQTWVDYQNDGMANNSAYLLNMYNDLQDRNNNVPITPAEVPFEEDYHVEHMGDNKDQIFNADSEMIMEVSRDNDQNLQIIRHYKKSKLLSRDIFDVNGVISATQFYDHHDPNKVVRENFYRQDGTLVMIKSYTEEEPLIQLFTSGNVLINTFESDDELIVWWLKHQALRQVSATIFVSIDSKYYKELLNLRKAGFEIIPVVMTQDQNAKSISELLNGTDKITAVFAGSDKVNGYLNKNAKIKMDISTLSDIETPVYKQ</sequence>
<protein>
    <submittedName>
        <fullName evidence="2">Uncharacterized protein</fullName>
    </submittedName>
</protein>
<evidence type="ECO:0000313" key="3">
    <source>
        <dbReference type="Proteomes" id="UP001597251"/>
    </source>
</evidence>
<comment type="caution">
    <text evidence="2">The sequence shown here is derived from an EMBL/GenBank/DDBJ whole genome shotgun (WGS) entry which is preliminary data.</text>
</comment>
<feature type="region of interest" description="Disordered" evidence="1">
    <location>
        <begin position="1"/>
        <end position="61"/>
    </location>
</feature>
<feature type="compositionally biased region" description="Polar residues" evidence="1">
    <location>
        <begin position="13"/>
        <end position="28"/>
    </location>
</feature>
<gene>
    <name evidence="2" type="ORF">ACFQ42_06380</name>
</gene>
<dbReference type="Proteomes" id="UP001597251">
    <property type="component" value="Unassembled WGS sequence"/>
</dbReference>
<reference evidence="3" key="1">
    <citation type="journal article" date="2019" name="Int. J. Syst. Evol. Microbiol.">
        <title>The Global Catalogue of Microorganisms (GCM) 10K type strain sequencing project: providing services to taxonomists for standard genome sequencing and annotation.</title>
        <authorList>
            <consortium name="The Broad Institute Genomics Platform"/>
            <consortium name="The Broad Institute Genome Sequencing Center for Infectious Disease"/>
            <person name="Wu L."/>
            <person name="Ma J."/>
        </authorList>
    </citation>
    <scope>NUCLEOTIDE SEQUENCE [LARGE SCALE GENOMIC DNA]</scope>
    <source>
        <strain evidence="3">CCM 8936</strain>
    </source>
</reference>
<feature type="compositionally biased region" description="Low complexity" evidence="1">
    <location>
        <begin position="29"/>
        <end position="56"/>
    </location>
</feature>
<proteinExistence type="predicted"/>
<name>A0ABW4BUE1_9LACO</name>
<evidence type="ECO:0000313" key="2">
    <source>
        <dbReference type="EMBL" id="MFD1418360.1"/>
    </source>
</evidence>
<feature type="compositionally biased region" description="Basic and acidic residues" evidence="1">
    <location>
        <begin position="1"/>
        <end position="12"/>
    </location>
</feature>